<proteinExistence type="predicted"/>
<dbReference type="AlphaFoldDB" id="A0AAV1JCF0"/>
<gene>
    <name evidence="2" type="ORF">LNINA_LOCUS6151</name>
</gene>
<accession>A0AAV1JCF0</accession>
<name>A0AAV1JCF0_9NEOP</name>
<comment type="caution">
    <text evidence="2">The sequence shown here is derived from an EMBL/GenBank/DDBJ whole genome shotgun (WGS) entry which is preliminary data.</text>
</comment>
<organism evidence="2 3">
    <name type="scientific">Leptosia nina</name>
    <dbReference type="NCBI Taxonomy" id="320188"/>
    <lineage>
        <taxon>Eukaryota</taxon>
        <taxon>Metazoa</taxon>
        <taxon>Ecdysozoa</taxon>
        <taxon>Arthropoda</taxon>
        <taxon>Hexapoda</taxon>
        <taxon>Insecta</taxon>
        <taxon>Pterygota</taxon>
        <taxon>Neoptera</taxon>
        <taxon>Endopterygota</taxon>
        <taxon>Lepidoptera</taxon>
        <taxon>Glossata</taxon>
        <taxon>Ditrysia</taxon>
        <taxon>Papilionoidea</taxon>
        <taxon>Pieridae</taxon>
        <taxon>Pierinae</taxon>
        <taxon>Leptosia</taxon>
    </lineage>
</organism>
<dbReference type="EMBL" id="CAVLEF010000008">
    <property type="protein sequence ID" value="CAK1546592.1"/>
    <property type="molecule type" value="Genomic_DNA"/>
</dbReference>
<feature type="region of interest" description="Disordered" evidence="1">
    <location>
        <begin position="1"/>
        <end position="32"/>
    </location>
</feature>
<protein>
    <submittedName>
        <fullName evidence="2">Uncharacterized protein</fullName>
    </submittedName>
</protein>
<evidence type="ECO:0000313" key="3">
    <source>
        <dbReference type="Proteomes" id="UP001497472"/>
    </source>
</evidence>
<feature type="compositionally biased region" description="Polar residues" evidence="1">
    <location>
        <begin position="14"/>
        <end position="26"/>
    </location>
</feature>
<evidence type="ECO:0000313" key="2">
    <source>
        <dbReference type="EMBL" id="CAK1546592.1"/>
    </source>
</evidence>
<sequence>MKKTRLPCDCDAGESSTQESDNVNTKLRQRKKVARDENDDFLVLRNEMKEWLALSTLPSLTNPGSTE</sequence>
<keyword evidence="3" id="KW-1185">Reference proteome</keyword>
<evidence type="ECO:0000256" key="1">
    <source>
        <dbReference type="SAM" id="MobiDB-lite"/>
    </source>
</evidence>
<dbReference type="Proteomes" id="UP001497472">
    <property type="component" value="Unassembled WGS sequence"/>
</dbReference>
<reference evidence="2 3" key="1">
    <citation type="submission" date="2023-11" db="EMBL/GenBank/DDBJ databases">
        <authorList>
            <person name="Okamura Y."/>
        </authorList>
    </citation>
    <scope>NUCLEOTIDE SEQUENCE [LARGE SCALE GENOMIC DNA]</scope>
</reference>